<evidence type="ECO:0000313" key="1">
    <source>
        <dbReference type="EMBL" id="MFD2474338.1"/>
    </source>
</evidence>
<comment type="caution">
    <text evidence="1">The sequence shown here is derived from an EMBL/GenBank/DDBJ whole genome shotgun (WGS) entry which is preliminary data.</text>
</comment>
<accession>A0ABW5HM01</accession>
<dbReference type="RefSeq" id="WP_378313537.1">
    <property type="nucleotide sequence ID" value="NZ_JBHUKS010000037.1"/>
</dbReference>
<dbReference type="EMBL" id="JBHUKS010000037">
    <property type="protein sequence ID" value="MFD2474338.1"/>
    <property type="molecule type" value="Genomic_DNA"/>
</dbReference>
<proteinExistence type="predicted"/>
<dbReference type="Proteomes" id="UP001597483">
    <property type="component" value="Unassembled WGS sequence"/>
</dbReference>
<gene>
    <name evidence="1" type="ORF">ACFSVL_43510</name>
</gene>
<protein>
    <submittedName>
        <fullName evidence="1">Uncharacterized protein</fullName>
    </submittedName>
</protein>
<keyword evidence="2" id="KW-1185">Reference proteome</keyword>
<evidence type="ECO:0000313" key="2">
    <source>
        <dbReference type="Proteomes" id="UP001597483"/>
    </source>
</evidence>
<reference evidence="2" key="1">
    <citation type="journal article" date="2019" name="Int. J. Syst. Evol. Microbiol.">
        <title>The Global Catalogue of Microorganisms (GCM) 10K type strain sequencing project: providing services to taxonomists for standard genome sequencing and annotation.</title>
        <authorList>
            <consortium name="The Broad Institute Genomics Platform"/>
            <consortium name="The Broad Institute Genome Sequencing Center for Infectious Disease"/>
            <person name="Wu L."/>
            <person name="Ma J."/>
        </authorList>
    </citation>
    <scope>NUCLEOTIDE SEQUENCE [LARGE SCALE GENOMIC DNA]</scope>
    <source>
        <strain evidence="2">CGMCC 4.7641</strain>
    </source>
</reference>
<name>A0ABW5HM01_9PSEU</name>
<organism evidence="1 2">
    <name type="scientific">Amycolatopsis silviterrae</name>
    <dbReference type="NCBI Taxonomy" id="1656914"/>
    <lineage>
        <taxon>Bacteria</taxon>
        <taxon>Bacillati</taxon>
        <taxon>Actinomycetota</taxon>
        <taxon>Actinomycetes</taxon>
        <taxon>Pseudonocardiales</taxon>
        <taxon>Pseudonocardiaceae</taxon>
        <taxon>Amycolatopsis</taxon>
    </lineage>
</organism>
<sequence>MTHRGWRVSAKLGKGVSAMKKYTKPQAKKVNAGAVLRSNV</sequence>